<dbReference type="InterPro" id="IPR036322">
    <property type="entry name" value="WD40_repeat_dom_sf"/>
</dbReference>
<feature type="non-terminal residue" evidence="4">
    <location>
        <position position="1"/>
    </location>
</feature>
<dbReference type="Pfam" id="PF00400">
    <property type="entry name" value="WD40"/>
    <property type="match status" value="6"/>
</dbReference>
<feature type="repeat" description="WD" evidence="3">
    <location>
        <begin position="268"/>
        <end position="301"/>
    </location>
</feature>
<dbReference type="InterPro" id="IPR045160">
    <property type="entry name" value="ATG16"/>
</dbReference>
<dbReference type="GO" id="GO:0043495">
    <property type="term" value="F:protein-membrane adaptor activity"/>
    <property type="evidence" value="ECO:0007669"/>
    <property type="project" value="TreeGrafter"/>
</dbReference>
<dbReference type="GO" id="GO:0034274">
    <property type="term" value="C:Atg12-Atg5-Atg16 complex"/>
    <property type="evidence" value="ECO:0007669"/>
    <property type="project" value="TreeGrafter"/>
</dbReference>
<evidence type="ECO:0000313" key="4">
    <source>
        <dbReference type="EMBL" id="CAF4857229.1"/>
    </source>
</evidence>
<keyword evidence="2" id="KW-0677">Repeat</keyword>
<dbReference type="PANTHER" id="PTHR19878:SF8">
    <property type="entry name" value="AUTOPHAGY-RELATED 16, ISOFORM F"/>
    <property type="match status" value="1"/>
</dbReference>
<dbReference type="PANTHER" id="PTHR19878">
    <property type="entry name" value="AUTOPHAGY PROTEIN 16-LIKE"/>
    <property type="match status" value="1"/>
</dbReference>
<dbReference type="GO" id="GO:0000421">
    <property type="term" value="C:autophagosome membrane"/>
    <property type="evidence" value="ECO:0007669"/>
    <property type="project" value="TreeGrafter"/>
</dbReference>
<accession>A0A821SE87</accession>
<dbReference type="InterPro" id="IPR020472">
    <property type="entry name" value="WD40_PAC1"/>
</dbReference>
<dbReference type="GO" id="GO:0000045">
    <property type="term" value="P:autophagosome assembly"/>
    <property type="evidence" value="ECO:0007669"/>
    <property type="project" value="InterPro"/>
</dbReference>
<proteinExistence type="predicted"/>
<dbReference type="PROSITE" id="PS50082">
    <property type="entry name" value="WD_REPEATS_2"/>
    <property type="match status" value="5"/>
</dbReference>
<evidence type="ECO:0000256" key="1">
    <source>
        <dbReference type="ARBA" id="ARBA00022574"/>
    </source>
</evidence>
<evidence type="ECO:0000313" key="5">
    <source>
        <dbReference type="Proteomes" id="UP000663848"/>
    </source>
</evidence>
<dbReference type="PROSITE" id="PS50294">
    <property type="entry name" value="WD_REPEATS_REGION"/>
    <property type="match status" value="3"/>
</dbReference>
<dbReference type="EMBL" id="CAJOBR010007114">
    <property type="protein sequence ID" value="CAF4857229.1"/>
    <property type="molecule type" value="Genomic_DNA"/>
</dbReference>
<dbReference type="InterPro" id="IPR015943">
    <property type="entry name" value="WD40/YVTN_repeat-like_dom_sf"/>
</dbReference>
<dbReference type="Gene3D" id="2.130.10.10">
    <property type="entry name" value="YVTN repeat-like/Quinoprotein amine dehydrogenase"/>
    <property type="match status" value="2"/>
</dbReference>
<keyword evidence="1 3" id="KW-0853">WD repeat</keyword>
<feature type="repeat" description="WD" evidence="3">
    <location>
        <begin position="237"/>
        <end position="266"/>
    </location>
</feature>
<evidence type="ECO:0000256" key="2">
    <source>
        <dbReference type="ARBA" id="ARBA00022737"/>
    </source>
</evidence>
<dbReference type="PROSITE" id="PS00678">
    <property type="entry name" value="WD_REPEATS_1"/>
    <property type="match status" value="2"/>
</dbReference>
<dbReference type="PRINTS" id="PR00320">
    <property type="entry name" value="GPROTEINBRPT"/>
</dbReference>
<dbReference type="InterPro" id="IPR001680">
    <property type="entry name" value="WD40_rpt"/>
</dbReference>
<feature type="repeat" description="WD" evidence="3">
    <location>
        <begin position="82"/>
        <end position="124"/>
    </location>
</feature>
<evidence type="ECO:0000256" key="3">
    <source>
        <dbReference type="PROSITE-ProRule" id="PRU00221"/>
    </source>
</evidence>
<dbReference type="GO" id="GO:0034045">
    <property type="term" value="C:phagophore assembly site membrane"/>
    <property type="evidence" value="ECO:0007669"/>
    <property type="project" value="TreeGrafter"/>
</dbReference>
<dbReference type="SMART" id="SM00320">
    <property type="entry name" value="WD40"/>
    <property type="match status" value="6"/>
</dbReference>
<name>A0A821SE87_9BILA</name>
<organism evidence="4 5">
    <name type="scientific">Rotaria socialis</name>
    <dbReference type="NCBI Taxonomy" id="392032"/>
    <lineage>
        <taxon>Eukaryota</taxon>
        <taxon>Metazoa</taxon>
        <taxon>Spiralia</taxon>
        <taxon>Gnathifera</taxon>
        <taxon>Rotifera</taxon>
        <taxon>Eurotatoria</taxon>
        <taxon>Bdelloidea</taxon>
        <taxon>Philodinida</taxon>
        <taxon>Philodinidae</taxon>
        <taxon>Rotaria</taxon>
    </lineage>
</organism>
<protein>
    <submittedName>
        <fullName evidence="4">Uncharacterized protein</fullName>
    </submittedName>
</protein>
<dbReference type="SUPFAM" id="SSF50978">
    <property type="entry name" value="WD40 repeat-like"/>
    <property type="match status" value="1"/>
</dbReference>
<gene>
    <name evidence="4" type="ORF">QYT958_LOCUS27633</name>
</gene>
<comment type="caution">
    <text evidence="4">The sequence shown here is derived from an EMBL/GenBank/DDBJ whole genome shotgun (WGS) entry which is preliminary data.</text>
</comment>
<dbReference type="InterPro" id="IPR019775">
    <property type="entry name" value="WD40_repeat_CS"/>
</dbReference>
<feature type="repeat" description="WD" evidence="3">
    <location>
        <begin position="125"/>
        <end position="165"/>
    </location>
</feature>
<sequence length="301" mass="33071">SSAVSFKSANMDGKIHLTPAIDSIKVIVPTKAIVKWDCGDNELHAIQFHPSGSLIASGGSDRKIHIWEFNSSNYHVQQVYTLAGNNSTVTAIDFDNENANLILGCSEDFACRVWGLTDQRLRHTLTGHGAKVFCAKFVTATLIASGSQDRTLKLWDLQNRQCVRTLFAGSKCHDLVAHDASGSLISGHFDKKIRFWDARNDSTKCELQLQAAVTSLSINRGNHEDFKVASDTVKAVLSPDCKYACAGGSDGSVFIWNIATGKIERVLNKEHSTIINAVAWHPEGRFIASCEKQRRAIIWGE</sequence>
<dbReference type="Proteomes" id="UP000663848">
    <property type="component" value="Unassembled WGS sequence"/>
</dbReference>
<feature type="repeat" description="WD" evidence="3">
    <location>
        <begin position="41"/>
        <end position="77"/>
    </location>
</feature>
<dbReference type="CDD" id="cd00200">
    <property type="entry name" value="WD40"/>
    <property type="match status" value="1"/>
</dbReference>
<dbReference type="AlphaFoldDB" id="A0A821SE87"/>
<reference evidence="4" key="1">
    <citation type="submission" date="2021-02" db="EMBL/GenBank/DDBJ databases">
        <authorList>
            <person name="Nowell W R."/>
        </authorList>
    </citation>
    <scope>NUCLEOTIDE SEQUENCE</scope>
</reference>